<dbReference type="Proteomes" id="UP000732105">
    <property type="component" value="Unassembled WGS sequence"/>
</dbReference>
<feature type="signal peptide" evidence="1">
    <location>
        <begin position="1"/>
        <end position="20"/>
    </location>
</feature>
<evidence type="ECO:0000256" key="1">
    <source>
        <dbReference type="SAM" id="SignalP"/>
    </source>
</evidence>
<comment type="caution">
    <text evidence="2">The sequence shown here is derived from an EMBL/GenBank/DDBJ whole genome shotgun (WGS) entry which is preliminary data.</text>
</comment>
<evidence type="ECO:0008006" key="4">
    <source>
        <dbReference type="Google" id="ProtNLM"/>
    </source>
</evidence>
<sequence>MKRIIVTALAILLSVAYTFAQKQGTILYENTINIHKNLSPEQQALKAMIPETTTQNFQFIFNEKFGCFKSAPSQKPKGIMIQMGGGDSKTWFNFEKNVFRKYIELDNELFHSETKIEKITDAKPTGKTKSILNYKCEEYKSEDGAYSFWVTKELPSYISPLAPMFLEGAILAIENDMLSYKAVSISEDFDEKELKAVQSEEITAEQFQDLQEEKLSEMKAMRGKVIKN</sequence>
<protein>
    <recommendedName>
        <fullName evidence="4">GLPGLI family protein</fullName>
    </recommendedName>
</protein>
<dbReference type="EMBL" id="RZNH01000001">
    <property type="protein sequence ID" value="NOU58445.1"/>
    <property type="molecule type" value="Genomic_DNA"/>
</dbReference>
<proteinExistence type="predicted"/>
<name>A0ABX1WR45_9BACT</name>
<reference evidence="2 3" key="1">
    <citation type="submission" date="2018-12" db="EMBL/GenBank/DDBJ databases">
        <title>Marinifilum JC070 sp. nov., a marine bacterium isolated from Yongle Blue Hole in the South China Sea.</title>
        <authorList>
            <person name="Fu T."/>
        </authorList>
    </citation>
    <scope>NUCLEOTIDE SEQUENCE [LARGE SCALE GENOMIC DNA]</scope>
    <source>
        <strain evidence="2 3">JC070</strain>
    </source>
</reference>
<evidence type="ECO:0000313" key="3">
    <source>
        <dbReference type="Proteomes" id="UP000732105"/>
    </source>
</evidence>
<keyword evidence="1" id="KW-0732">Signal</keyword>
<feature type="chain" id="PRO_5045146355" description="GLPGLI family protein" evidence="1">
    <location>
        <begin position="21"/>
        <end position="228"/>
    </location>
</feature>
<accession>A0ABX1WR45</accession>
<gene>
    <name evidence="2" type="ORF">ELS83_01350</name>
</gene>
<organism evidence="2 3">
    <name type="scientific">Marinifilum caeruleilacunae</name>
    <dbReference type="NCBI Taxonomy" id="2499076"/>
    <lineage>
        <taxon>Bacteria</taxon>
        <taxon>Pseudomonadati</taxon>
        <taxon>Bacteroidota</taxon>
        <taxon>Bacteroidia</taxon>
        <taxon>Marinilabiliales</taxon>
        <taxon>Marinifilaceae</taxon>
    </lineage>
</organism>
<dbReference type="RefSeq" id="WP_171593699.1">
    <property type="nucleotide sequence ID" value="NZ_RZNH01000001.1"/>
</dbReference>
<evidence type="ECO:0000313" key="2">
    <source>
        <dbReference type="EMBL" id="NOU58445.1"/>
    </source>
</evidence>
<keyword evidence="3" id="KW-1185">Reference proteome</keyword>